<organism evidence="1 2">
    <name type="scientific">Solanum pinnatisectum</name>
    <name type="common">tansyleaf nightshade</name>
    <dbReference type="NCBI Taxonomy" id="50273"/>
    <lineage>
        <taxon>Eukaryota</taxon>
        <taxon>Viridiplantae</taxon>
        <taxon>Streptophyta</taxon>
        <taxon>Embryophyta</taxon>
        <taxon>Tracheophyta</taxon>
        <taxon>Spermatophyta</taxon>
        <taxon>Magnoliopsida</taxon>
        <taxon>eudicotyledons</taxon>
        <taxon>Gunneridae</taxon>
        <taxon>Pentapetalae</taxon>
        <taxon>asterids</taxon>
        <taxon>lamiids</taxon>
        <taxon>Solanales</taxon>
        <taxon>Solanaceae</taxon>
        <taxon>Solanoideae</taxon>
        <taxon>Solaneae</taxon>
        <taxon>Solanum</taxon>
    </lineage>
</organism>
<keyword evidence="2" id="KW-1185">Reference proteome</keyword>
<protein>
    <recommendedName>
        <fullName evidence="3">Reverse transcriptase zinc-binding domain-containing protein</fullName>
    </recommendedName>
</protein>
<gene>
    <name evidence="1" type="ORF">R3W88_006281</name>
</gene>
<evidence type="ECO:0008006" key="3">
    <source>
        <dbReference type="Google" id="ProtNLM"/>
    </source>
</evidence>
<name>A0AAV9KF99_9SOLN</name>
<dbReference type="AlphaFoldDB" id="A0AAV9KF99"/>
<sequence length="115" mass="13347">MHSWEIQELNPLFEAEDVNAILSIPISIAGSNDRLIWHHTKTRNYEVKSGYYIAKDLIGKTLKNSEAQASCHSFPKCFWDFLWKLGVKNKLKHFLRKCVLNSLPIHSNLAKSYKM</sequence>
<evidence type="ECO:0000313" key="1">
    <source>
        <dbReference type="EMBL" id="KAK4711768.1"/>
    </source>
</evidence>
<evidence type="ECO:0000313" key="2">
    <source>
        <dbReference type="Proteomes" id="UP001311915"/>
    </source>
</evidence>
<proteinExistence type="predicted"/>
<reference evidence="1 2" key="1">
    <citation type="submission" date="2023-10" db="EMBL/GenBank/DDBJ databases">
        <title>Genome-Wide Identification Analysis in wild type Solanum Pinnatisectum Reveals Some Genes Defensing Phytophthora Infestans.</title>
        <authorList>
            <person name="Sun C."/>
        </authorList>
    </citation>
    <scope>NUCLEOTIDE SEQUENCE [LARGE SCALE GENOMIC DNA]</scope>
    <source>
        <strain evidence="1">LQN</strain>
        <tissue evidence="1">Leaf</tissue>
    </source>
</reference>
<accession>A0AAV9KF99</accession>
<dbReference type="EMBL" id="JAWPEI010000011">
    <property type="protein sequence ID" value="KAK4711768.1"/>
    <property type="molecule type" value="Genomic_DNA"/>
</dbReference>
<dbReference type="Proteomes" id="UP001311915">
    <property type="component" value="Unassembled WGS sequence"/>
</dbReference>
<comment type="caution">
    <text evidence="1">The sequence shown here is derived from an EMBL/GenBank/DDBJ whole genome shotgun (WGS) entry which is preliminary data.</text>
</comment>